<keyword evidence="1" id="KW-1133">Transmembrane helix</keyword>
<keyword evidence="3" id="KW-1185">Reference proteome</keyword>
<name>A0ABN1RMY3_9ACTN</name>
<keyword evidence="1" id="KW-0812">Transmembrane</keyword>
<organism evidence="2 3">
    <name type="scientific">Kribbella koreensis</name>
    <dbReference type="NCBI Taxonomy" id="57909"/>
    <lineage>
        <taxon>Bacteria</taxon>
        <taxon>Bacillati</taxon>
        <taxon>Actinomycetota</taxon>
        <taxon>Actinomycetes</taxon>
        <taxon>Propionibacteriales</taxon>
        <taxon>Kribbellaceae</taxon>
        <taxon>Kribbella</taxon>
    </lineage>
</organism>
<feature type="transmembrane region" description="Helical" evidence="1">
    <location>
        <begin position="59"/>
        <end position="79"/>
    </location>
</feature>
<feature type="transmembrane region" description="Helical" evidence="1">
    <location>
        <begin position="181"/>
        <end position="201"/>
    </location>
</feature>
<accession>A0ABN1RMY3</accession>
<evidence type="ECO:0000256" key="1">
    <source>
        <dbReference type="SAM" id="Phobius"/>
    </source>
</evidence>
<feature type="transmembrane region" description="Helical" evidence="1">
    <location>
        <begin position="91"/>
        <end position="114"/>
    </location>
</feature>
<keyword evidence="1" id="KW-0472">Membrane</keyword>
<sequence length="214" mass="21831">MSLSPSSVRLPVLYFVRSRWTLRTGVILLALLALSYCLQGQNIGVPFVPGDAVVRSSPLLPVILTIPLAGATATAMATLESMVASSRLTGARLFWALVLTVVAVGLAAAAASGAEEAGTVATAARNAAAFLGAGLAGAALLGADLAWLPSCLLALCTFFFGKNIDNEVRGWAWLLHPAADSAATVISIGLLVSGGGLFALLDSSGWLRRKAAIG</sequence>
<dbReference type="RefSeq" id="WP_343982002.1">
    <property type="nucleotide sequence ID" value="NZ_BAAAHK010000021.1"/>
</dbReference>
<protein>
    <submittedName>
        <fullName evidence="2">Uncharacterized protein</fullName>
    </submittedName>
</protein>
<comment type="caution">
    <text evidence="2">The sequence shown here is derived from an EMBL/GenBank/DDBJ whole genome shotgun (WGS) entry which is preliminary data.</text>
</comment>
<dbReference type="EMBL" id="BAAAHK010000021">
    <property type="protein sequence ID" value="GAA0960312.1"/>
    <property type="molecule type" value="Genomic_DNA"/>
</dbReference>
<evidence type="ECO:0000313" key="3">
    <source>
        <dbReference type="Proteomes" id="UP001500542"/>
    </source>
</evidence>
<gene>
    <name evidence="2" type="ORF">GCM10009554_75230</name>
</gene>
<feature type="transmembrane region" description="Helical" evidence="1">
    <location>
        <begin position="135"/>
        <end position="161"/>
    </location>
</feature>
<dbReference type="Proteomes" id="UP001500542">
    <property type="component" value="Unassembled WGS sequence"/>
</dbReference>
<reference evidence="2 3" key="1">
    <citation type="journal article" date="2019" name="Int. J. Syst. Evol. Microbiol.">
        <title>The Global Catalogue of Microorganisms (GCM) 10K type strain sequencing project: providing services to taxonomists for standard genome sequencing and annotation.</title>
        <authorList>
            <consortium name="The Broad Institute Genomics Platform"/>
            <consortium name="The Broad Institute Genome Sequencing Center for Infectious Disease"/>
            <person name="Wu L."/>
            <person name="Ma J."/>
        </authorList>
    </citation>
    <scope>NUCLEOTIDE SEQUENCE [LARGE SCALE GENOMIC DNA]</scope>
    <source>
        <strain evidence="2 3">JCM 10977</strain>
    </source>
</reference>
<evidence type="ECO:0000313" key="2">
    <source>
        <dbReference type="EMBL" id="GAA0960312.1"/>
    </source>
</evidence>
<feature type="transmembrane region" description="Helical" evidence="1">
    <location>
        <begin position="20"/>
        <end position="38"/>
    </location>
</feature>
<proteinExistence type="predicted"/>